<dbReference type="AlphaFoldDB" id="A0AAN6TTG9"/>
<proteinExistence type="predicted"/>
<feature type="region of interest" description="Disordered" evidence="1">
    <location>
        <begin position="153"/>
        <end position="177"/>
    </location>
</feature>
<evidence type="ECO:0008006" key="4">
    <source>
        <dbReference type="Google" id="ProtNLM"/>
    </source>
</evidence>
<gene>
    <name evidence="2" type="ORF">N657DRAFT_154081</name>
</gene>
<sequence>MPSGQETAGYQSWDTEMSTSLSRPPRAPDDISDCMMLPGATDCSVTSSPFANSLPGVTPGIRNDSRPSSKGQTAQNYAPYRSFKVNSSWNIVCRGTTRQFSPRYPGSPKSWRQRQSPPATAQRWHLRLGHPEPDALRHLVNAAVGVRMINLQGTRRKRNRRKKRSSSRRAVPAPAAAYSAVQTAGSEEAPGDDCVGPNQDCPAELTEAQKAALDAEKQHVPPSKTHCDACAMAKATRSEYRKPRDLSAYKPGERIAIDFHDFERDADGFKSMTLITCRVSGYMW</sequence>
<evidence type="ECO:0000313" key="3">
    <source>
        <dbReference type="Proteomes" id="UP001302602"/>
    </source>
</evidence>
<protein>
    <recommendedName>
        <fullName evidence="4">GAG-pre-integrase domain-containing protein</fullName>
    </recommendedName>
</protein>
<feature type="non-terminal residue" evidence="2">
    <location>
        <position position="284"/>
    </location>
</feature>
<feature type="compositionally biased region" description="Basic residues" evidence="1">
    <location>
        <begin position="154"/>
        <end position="167"/>
    </location>
</feature>
<feature type="region of interest" description="Disordered" evidence="1">
    <location>
        <begin position="54"/>
        <end position="77"/>
    </location>
</feature>
<feature type="compositionally biased region" description="Polar residues" evidence="1">
    <location>
        <begin position="1"/>
        <end position="22"/>
    </location>
</feature>
<comment type="caution">
    <text evidence="2">The sequence shown here is derived from an EMBL/GenBank/DDBJ whole genome shotgun (WGS) entry which is preliminary data.</text>
</comment>
<keyword evidence="3" id="KW-1185">Reference proteome</keyword>
<feature type="region of interest" description="Disordered" evidence="1">
    <location>
        <begin position="98"/>
        <end position="122"/>
    </location>
</feature>
<reference evidence="2" key="2">
    <citation type="submission" date="2023-05" db="EMBL/GenBank/DDBJ databases">
        <authorList>
            <consortium name="Lawrence Berkeley National Laboratory"/>
            <person name="Steindorff A."/>
            <person name="Hensen N."/>
            <person name="Bonometti L."/>
            <person name="Westerberg I."/>
            <person name="Brannstrom I.O."/>
            <person name="Guillou S."/>
            <person name="Cros-Aarteil S."/>
            <person name="Calhoun S."/>
            <person name="Haridas S."/>
            <person name="Kuo A."/>
            <person name="Mondo S."/>
            <person name="Pangilinan J."/>
            <person name="Riley R."/>
            <person name="Labutti K."/>
            <person name="Andreopoulos B."/>
            <person name="Lipzen A."/>
            <person name="Chen C."/>
            <person name="Yanf M."/>
            <person name="Daum C."/>
            <person name="Ng V."/>
            <person name="Clum A."/>
            <person name="Ohm R."/>
            <person name="Martin F."/>
            <person name="Silar P."/>
            <person name="Natvig D."/>
            <person name="Lalanne C."/>
            <person name="Gautier V."/>
            <person name="Ament-Velasquez S.L."/>
            <person name="Kruys A."/>
            <person name="Hutchinson M.I."/>
            <person name="Powell A.J."/>
            <person name="Barry K."/>
            <person name="Miller A.N."/>
            <person name="Grigoriev I.V."/>
            <person name="Debuchy R."/>
            <person name="Gladieux P."/>
            <person name="Thoren M.H."/>
            <person name="Johannesson H."/>
        </authorList>
    </citation>
    <scope>NUCLEOTIDE SEQUENCE</scope>
    <source>
        <strain evidence="2">CBS 731.68</strain>
    </source>
</reference>
<dbReference type="EMBL" id="MU853238">
    <property type="protein sequence ID" value="KAK4120435.1"/>
    <property type="molecule type" value="Genomic_DNA"/>
</dbReference>
<dbReference type="GeneID" id="87822747"/>
<accession>A0AAN6TTG9</accession>
<dbReference type="RefSeq" id="XP_062644206.1">
    <property type="nucleotide sequence ID" value="XM_062785981.1"/>
</dbReference>
<feature type="region of interest" description="Disordered" evidence="1">
    <location>
        <begin position="1"/>
        <end position="33"/>
    </location>
</feature>
<evidence type="ECO:0000313" key="2">
    <source>
        <dbReference type="EMBL" id="KAK4120435.1"/>
    </source>
</evidence>
<feature type="compositionally biased region" description="Low complexity" evidence="1">
    <location>
        <begin position="168"/>
        <end position="177"/>
    </location>
</feature>
<name>A0AAN6TTG9_9PEZI</name>
<reference evidence="2" key="1">
    <citation type="journal article" date="2023" name="Mol. Phylogenet. Evol.">
        <title>Genome-scale phylogeny and comparative genomics of the fungal order Sordariales.</title>
        <authorList>
            <person name="Hensen N."/>
            <person name="Bonometti L."/>
            <person name="Westerberg I."/>
            <person name="Brannstrom I.O."/>
            <person name="Guillou S."/>
            <person name="Cros-Aarteil S."/>
            <person name="Calhoun S."/>
            <person name="Haridas S."/>
            <person name="Kuo A."/>
            <person name="Mondo S."/>
            <person name="Pangilinan J."/>
            <person name="Riley R."/>
            <person name="LaButti K."/>
            <person name="Andreopoulos B."/>
            <person name="Lipzen A."/>
            <person name="Chen C."/>
            <person name="Yan M."/>
            <person name="Daum C."/>
            <person name="Ng V."/>
            <person name="Clum A."/>
            <person name="Steindorff A."/>
            <person name="Ohm R.A."/>
            <person name="Martin F."/>
            <person name="Silar P."/>
            <person name="Natvig D.O."/>
            <person name="Lalanne C."/>
            <person name="Gautier V."/>
            <person name="Ament-Velasquez S.L."/>
            <person name="Kruys A."/>
            <person name="Hutchinson M.I."/>
            <person name="Powell A.J."/>
            <person name="Barry K."/>
            <person name="Miller A.N."/>
            <person name="Grigoriev I.V."/>
            <person name="Debuchy R."/>
            <person name="Gladieux P."/>
            <person name="Hiltunen Thoren M."/>
            <person name="Johannesson H."/>
        </authorList>
    </citation>
    <scope>NUCLEOTIDE SEQUENCE</scope>
    <source>
        <strain evidence="2">CBS 731.68</strain>
    </source>
</reference>
<feature type="compositionally biased region" description="Polar residues" evidence="1">
    <location>
        <begin position="66"/>
        <end position="76"/>
    </location>
</feature>
<organism evidence="2 3">
    <name type="scientific">Parathielavia appendiculata</name>
    <dbReference type="NCBI Taxonomy" id="2587402"/>
    <lineage>
        <taxon>Eukaryota</taxon>
        <taxon>Fungi</taxon>
        <taxon>Dikarya</taxon>
        <taxon>Ascomycota</taxon>
        <taxon>Pezizomycotina</taxon>
        <taxon>Sordariomycetes</taxon>
        <taxon>Sordariomycetidae</taxon>
        <taxon>Sordariales</taxon>
        <taxon>Chaetomiaceae</taxon>
        <taxon>Parathielavia</taxon>
    </lineage>
</organism>
<dbReference type="Proteomes" id="UP001302602">
    <property type="component" value="Unassembled WGS sequence"/>
</dbReference>
<evidence type="ECO:0000256" key="1">
    <source>
        <dbReference type="SAM" id="MobiDB-lite"/>
    </source>
</evidence>